<protein>
    <submittedName>
        <fullName evidence="1">Uncharacterized protein</fullName>
    </submittedName>
</protein>
<organism evidence="1">
    <name type="scientific">Haptolina brevifila</name>
    <dbReference type="NCBI Taxonomy" id="156173"/>
    <lineage>
        <taxon>Eukaryota</taxon>
        <taxon>Haptista</taxon>
        <taxon>Haptophyta</taxon>
        <taxon>Prymnesiophyceae</taxon>
        <taxon>Prymnesiales</taxon>
        <taxon>Prymnesiaceae</taxon>
        <taxon>Haptolina</taxon>
    </lineage>
</organism>
<dbReference type="EMBL" id="HBGU01073306">
    <property type="protein sequence ID" value="CAD9536512.1"/>
    <property type="molecule type" value="Transcribed_RNA"/>
</dbReference>
<accession>A0A7S2J563</accession>
<gene>
    <name evidence="1" type="ORF">CBRE1094_LOCUS39906</name>
</gene>
<dbReference type="AlphaFoldDB" id="A0A7S2J563"/>
<proteinExistence type="predicted"/>
<reference evidence="1" key="1">
    <citation type="submission" date="2021-01" db="EMBL/GenBank/DDBJ databases">
        <authorList>
            <person name="Corre E."/>
            <person name="Pelletier E."/>
            <person name="Niang G."/>
            <person name="Scheremetjew M."/>
            <person name="Finn R."/>
            <person name="Kale V."/>
            <person name="Holt S."/>
            <person name="Cochrane G."/>
            <person name="Meng A."/>
            <person name="Brown T."/>
            <person name="Cohen L."/>
        </authorList>
    </citation>
    <scope>NUCLEOTIDE SEQUENCE</scope>
    <source>
        <strain evidence="1">UTEX LB 985</strain>
    </source>
</reference>
<name>A0A7S2J563_9EUKA</name>
<sequence length="105" mass="11299">MGSAMMKRLLHGKMALHGSGSTRCTAAAAHAHTHSVENVVGLSLWLVRQTDRFATKQGRGVIGAELPRTGWKRCAAVAYRAGMHIAGFCALLAEGRRTSAWVAWL</sequence>
<evidence type="ECO:0000313" key="1">
    <source>
        <dbReference type="EMBL" id="CAD9536512.1"/>
    </source>
</evidence>